<evidence type="ECO:0000256" key="3">
    <source>
        <dbReference type="ARBA" id="ARBA00022679"/>
    </source>
</evidence>
<evidence type="ECO:0000256" key="2">
    <source>
        <dbReference type="ARBA" id="ARBA00009861"/>
    </source>
</evidence>
<keyword evidence="4" id="KW-0012">Acyltransferase</keyword>
<name>A0AAV9PJR5_9PEZI</name>
<dbReference type="InterPro" id="IPR023213">
    <property type="entry name" value="CAT-like_dom_sf"/>
</dbReference>
<evidence type="ECO:0000256" key="4">
    <source>
        <dbReference type="ARBA" id="ARBA00023315"/>
    </source>
</evidence>
<evidence type="ECO:0000256" key="5">
    <source>
        <dbReference type="SAM" id="MobiDB-lite"/>
    </source>
</evidence>
<comment type="pathway">
    <text evidence="1">Secondary metabolite biosynthesis.</text>
</comment>
<reference evidence="6 7" key="1">
    <citation type="submission" date="2023-08" db="EMBL/GenBank/DDBJ databases">
        <title>Black Yeasts Isolated from many extreme environments.</title>
        <authorList>
            <person name="Coleine C."/>
            <person name="Stajich J.E."/>
            <person name="Selbmann L."/>
        </authorList>
    </citation>
    <scope>NUCLEOTIDE SEQUENCE [LARGE SCALE GENOMIC DNA]</scope>
    <source>
        <strain evidence="6 7">CCFEE 5935</strain>
    </source>
</reference>
<gene>
    <name evidence="6" type="ORF">LTR77_001049</name>
</gene>
<dbReference type="Proteomes" id="UP001337655">
    <property type="component" value="Unassembled WGS sequence"/>
</dbReference>
<comment type="caution">
    <text evidence="6">The sequence shown here is derived from an EMBL/GenBank/DDBJ whole genome shotgun (WGS) entry which is preliminary data.</text>
</comment>
<proteinExistence type="inferred from homology"/>
<dbReference type="PANTHER" id="PTHR31896">
    <property type="entry name" value="FAMILY REGULATORY PROTEIN, PUTATIVE (AFU_ORTHOLOGUE AFUA_3G14730)-RELATED"/>
    <property type="match status" value="1"/>
</dbReference>
<evidence type="ECO:0000256" key="1">
    <source>
        <dbReference type="ARBA" id="ARBA00005179"/>
    </source>
</evidence>
<dbReference type="GO" id="GO:0016746">
    <property type="term" value="F:acyltransferase activity"/>
    <property type="evidence" value="ECO:0007669"/>
    <property type="project" value="UniProtKB-KW"/>
</dbReference>
<sequence>MGALQSKPAPTAAGGSPSTPTSDTIIPFRYLDNQSFLKQFVLVFTYRFDAVLDPEKLRHALQRLLESGDWKQLGARVRKNASGDLEYHLSQSFDDQRPALSWSDIKLEQNLADHPLACRLPRAAPDQHRPQFFEDAAAFVPLIEAAETPRKIEDWTSTDAPLLSFHVVKFNDATLVTVSWCHAFMDGVGIASLMRAWTAMLAGQDDTVAPVLSFDKDPVELLGCKRETAPEDYLNHGRSLSGSSLFRFVVNQLWEVMWYAKPETRMICLPGSFIAKLKEQAARDETEFVSEGDVVSAWITRTTARALSIPHSMPVAMANVLDTRDLIGEDILPSNSAYIGNMCIQFFTYVSAGELASESLGTTALRIRKALQEQRTGDQFEAYLSAHKQATAAGRPPLFGPWNMEMVNISSWLKARFFEYDFSPAVVRSAADGDREQASLGGRPSYISATGHENVPIPSRNVGCLVGKDVDGNLWMNWTIRKSAWPAFVGIATGNLE</sequence>
<keyword evidence="7" id="KW-1185">Reference proteome</keyword>
<evidence type="ECO:0000313" key="7">
    <source>
        <dbReference type="Proteomes" id="UP001337655"/>
    </source>
</evidence>
<dbReference type="InterPro" id="IPR051283">
    <property type="entry name" value="Sec_Metabolite_Acyltrans"/>
</dbReference>
<dbReference type="Gene3D" id="3.30.559.10">
    <property type="entry name" value="Chloramphenicol acetyltransferase-like domain"/>
    <property type="match status" value="2"/>
</dbReference>
<comment type="similarity">
    <text evidence="2">Belongs to the plant acyltransferase family.</text>
</comment>
<dbReference type="EMBL" id="JAVRRT010000002">
    <property type="protein sequence ID" value="KAK5173970.1"/>
    <property type="molecule type" value="Genomic_DNA"/>
</dbReference>
<protein>
    <submittedName>
        <fullName evidence="6">Uncharacterized protein</fullName>
    </submittedName>
</protein>
<organism evidence="6 7">
    <name type="scientific">Saxophila tyrrhenica</name>
    <dbReference type="NCBI Taxonomy" id="1690608"/>
    <lineage>
        <taxon>Eukaryota</taxon>
        <taxon>Fungi</taxon>
        <taxon>Dikarya</taxon>
        <taxon>Ascomycota</taxon>
        <taxon>Pezizomycotina</taxon>
        <taxon>Dothideomycetes</taxon>
        <taxon>Dothideomycetidae</taxon>
        <taxon>Mycosphaerellales</taxon>
        <taxon>Extremaceae</taxon>
        <taxon>Saxophila</taxon>
    </lineage>
</organism>
<dbReference type="AlphaFoldDB" id="A0AAV9PJR5"/>
<keyword evidence="3" id="KW-0808">Transferase</keyword>
<dbReference type="Pfam" id="PF02458">
    <property type="entry name" value="Transferase"/>
    <property type="match status" value="1"/>
</dbReference>
<dbReference type="SUPFAM" id="SSF52777">
    <property type="entry name" value="CoA-dependent acyltransferases"/>
    <property type="match status" value="1"/>
</dbReference>
<dbReference type="GeneID" id="89922397"/>
<accession>A0AAV9PJR5</accession>
<dbReference type="RefSeq" id="XP_064662639.1">
    <property type="nucleotide sequence ID" value="XM_064798312.1"/>
</dbReference>
<evidence type="ECO:0000313" key="6">
    <source>
        <dbReference type="EMBL" id="KAK5173970.1"/>
    </source>
</evidence>
<feature type="region of interest" description="Disordered" evidence="5">
    <location>
        <begin position="1"/>
        <end position="20"/>
    </location>
</feature>
<dbReference type="PANTHER" id="PTHR31896:SF69">
    <property type="entry name" value="FAMILY REGULATORY PROTEIN, PUTATIVE (AFU_ORTHOLOGUE AFUA_3G14730)-RELATED"/>
    <property type="match status" value="1"/>
</dbReference>